<name>A0A7J7NYB6_9MAGN</name>
<protein>
    <submittedName>
        <fullName evidence="1">Uncharacterized protein</fullName>
    </submittedName>
</protein>
<evidence type="ECO:0000313" key="1">
    <source>
        <dbReference type="EMBL" id="KAF6172175.1"/>
    </source>
</evidence>
<proteinExistence type="predicted"/>
<organism evidence="1 2">
    <name type="scientific">Kingdonia uniflora</name>
    <dbReference type="NCBI Taxonomy" id="39325"/>
    <lineage>
        <taxon>Eukaryota</taxon>
        <taxon>Viridiplantae</taxon>
        <taxon>Streptophyta</taxon>
        <taxon>Embryophyta</taxon>
        <taxon>Tracheophyta</taxon>
        <taxon>Spermatophyta</taxon>
        <taxon>Magnoliopsida</taxon>
        <taxon>Ranunculales</taxon>
        <taxon>Circaeasteraceae</taxon>
        <taxon>Kingdonia</taxon>
    </lineage>
</organism>
<sequence>MCSGESSNMKCQLKDGKRSHSLLWLLQRMENVPFIKSSSRSFQTPLFNCTLRRLDPPRQQ</sequence>
<dbReference type="Proteomes" id="UP000541444">
    <property type="component" value="Unassembled WGS sequence"/>
</dbReference>
<keyword evidence="2" id="KW-1185">Reference proteome</keyword>
<reference evidence="1 2" key="1">
    <citation type="journal article" date="2020" name="IScience">
        <title>Genome Sequencing of the Endangered Kingdonia uniflora (Circaeasteraceae, Ranunculales) Reveals Potential Mechanisms of Evolutionary Specialization.</title>
        <authorList>
            <person name="Sun Y."/>
            <person name="Deng T."/>
            <person name="Zhang A."/>
            <person name="Moore M.J."/>
            <person name="Landis J.B."/>
            <person name="Lin N."/>
            <person name="Zhang H."/>
            <person name="Zhang X."/>
            <person name="Huang J."/>
            <person name="Zhang X."/>
            <person name="Sun H."/>
            <person name="Wang H."/>
        </authorList>
    </citation>
    <scope>NUCLEOTIDE SEQUENCE [LARGE SCALE GENOMIC DNA]</scope>
    <source>
        <strain evidence="1">TB1705</strain>
        <tissue evidence="1">Leaf</tissue>
    </source>
</reference>
<gene>
    <name evidence="1" type="ORF">GIB67_024797</name>
</gene>
<accession>A0A7J7NYB6</accession>
<evidence type="ECO:0000313" key="2">
    <source>
        <dbReference type="Proteomes" id="UP000541444"/>
    </source>
</evidence>
<dbReference type="AlphaFoldDB" id="A0A7J7NYB6"/>
<feature type="non-terminal residue" evidence="1">
    <location>
        <position position="60"/>
    </location>
</feature>
<comment type="caution">
    <text evidence="1">The sequence shown here is derived from an EMBL/GenBank/DDBJ whole genome shotgun (WGS) entry which is preliminary data.</text>
</comment>
<dbReference type="EMBL" id="JACGCM010000440">
    <property type="protein sequence ID" value="KAF6172175.1"/>
    <property type="molecule type" value="Genomic_DNA"/>
</dbReference>